<dbReference type="Gene3D" id="3.40.50.510">
    <property type="entry name" value="Phosphotransferase system, mannose-type IIA component"/>
    <property type="match status" value="1"/>
</dbReference>
<reference evidence="3" key="1">
    <citation type="submission" date="2020-02" db="EMBL/GenBank/DDBJ databases">
        <authorList>
            <person name="Chen W.-M."/>
        </authorList>
    </citation>
    <scope>NUCLEOTIDE SEQUENCE</scope>
    <source>
        <strain evidence="3">NBD-18</strain>
    </source>
</reference>
<evidence type="ECO:0000313" key="3">
    <source>
        <dbReference type="EMBL" id="NDY81873.1"/>
    </source>
</evidence>
<evidence type="ECO:0000256" key="1">
    <source>
        <dbReference type="ARBA" id="ARBA00022679"/>
    </source>
</evidence>
<gene>
    <name evidence="3" type="ORF">G3I67_01385</name>
</gene>
<dbReference type="Pfam" id="PF03610">
    <property type="entry name" value="EIIA-man"/>
    <property type="match status" value="1"/>
</dbReference>
<organism evidence="3">
    <name type="scientific">Sheuella amnicola</name>
    <dbReference type="NCBI Taxonomy" id="2707330"/>
    <lineage>
        <taxon>Bacteria</taxon>
        <taxon>Pseudomonadati</taxon>
        <taxon>Pseudomonadota</taxon>
        <taxon>Betaproteobacteria</taxon>
        <taxon>Burkholderiales</taxon>
        <taxon>Alcaligenaceae</taxon>
        <taxon>Sheuella</taxon>
    </lineage>
</organism>
<dbReference type="EMBL" id="JAAGRN010000001">
    <property type="protein sequence ID" value="NDY81873.1"/>
    <property type="molecule type" value="Genomic_DNA"/>
</dbReference>
<dbReference type="InterPro" id="IPR051471">
    <property type="entry name" value="Bacterial_PTS_sugar_comp"/>
</dbReference>
<dbReference type="InterPro" id="IPR004701">
    <property type="entry name" value="PTS_EIIA_man-typ"/>
</dbReference>
<keyword evidence="1" id="KW-0808">Transferase</keyword>
<dbReference type="PROSITE" id="PS51096">
    <property type="entry name" value="PTS_EIIA_TYPE_4"/>
    <property type="match status" value="1"/>
</dbReference>
<feature type="domain" description="PTS EIIA type-4" evidence="2">
    <location>
        <begin position="1"/>
        <end position="127"/>
    </location>
</feature>
<accession>A0A6B2QVD8</accession>
<dbReference type="GO" id="GO:0016020">
    <property type="term" value="C:membrane"/>
    <property type="evidence" value="ECO:0007669"/>
    <property type="project" value="InterPro"/>
</dbReference>
<sequence>MISIAVIAHTPLASALVECAKHVLGHDPYVDFFDVQPNQCAADCAATIADQLMALDRGDGILVLTDLPGASPSNIAVRACHIAQESGVSCCVLGGVNASMLLRAINYRQGNLEDVASCALAGANSALMRVD</sequence>
<comment type="caution">
    <text evidence="3">The sequence shown here is derived from an EMBL/GenBank/DDBJ whole genome shotgun (WGS) entry which is preliminary data.</text>
</comment>
<dbReference type="SUPFAM" id="SSF53062">
    <property type="entry name" value="PTS system fructose IIA component-like"/>
    <property type="match status" value="1"/>
</dbReference>
<dbReference type="GO" id="GO:0009401">
    <property type="term" value="P:phosphoenolpyruvate-dependent sugar phosphotransferase system"/>
    <property type="evidence" value="ECO:0007669"/>
    <property type="project" value="InterPro"/>
</dbReference>
<protein>
    <submittedName>
        <fullName evidence="3">PTS mannose transporter subunit IIA</fullName>
    </submittedName>
</protein>
<evidence type="ECO:0000259" key="2">
    <source>
        <dbReference type="PROSITE" id="PS51096"/>
    </source>
</evidence>
<dbReference type="AlphaFoldDB" id="A0A6B2QVD8"/>
<name>A0A6B2QVD8_9BURK</name>
<dbReference type="GO" id="GO:0016740">
    <property type="term" value="F:transferase activity"/>
    <property type="evidence" value="ECO:0007669"/>
    <property type="project" value="UniProtKB-KW"/>
</dbReference>
<dbReference type="InterPro" id="IPR036662">
    <property type="entry name" value="PTS_EIIA_man-typ_sf"/>
</dbReference>
<dbReference type="RefSeq" id="WP_163651168.1">
    <property type="nucleotide sequence ID" value="NZ_JAAGRN010000001.1"/>
</dbReference>
<dbReference type="PANTHER" id="PTHR33799:SF1">
    <property type="entry name" value="PTS SYSTEM MANNOSE-SPECIFIC EIIAB COMPONENT-RELATED"/>
    <property type="match status" value="1"/>
</dbReference>
<dbReference type="PANTHER" id="PTHR33799">
    <property type="entry name" value="PTS PERMEASE-RELATED-RELATED"/>
    <property type="match status" value="1"/>
</dbReference>
<proteinExistence type="predicted"/>